<dbReference type="VEuPathDB" id="FungiDB:BDEG_21515"/>
<evidence type="ECO:0000313" key="5">
    <source>
        <dbReference type="Proteomes" id="UP000077115"/>
    </source>
</evidence>
<sequence length="128" mass="15464">MSAPPSRAERNKCWKARDLYFECLDQKQLWLHGFAPTEYNEIVQLDPLAKHGKSESDRTLTKEERNKLFTCHQSHLFFEKECLPSWVQHFSMLRVKDLQSKAMVDNLRKTQEERHQKKNEFWERVKKN</sequence>
<organism evidence="4 5">
    <name type="scientific">Batrachochytrium dendrobatidis (strain JEL423)</name>
    <dbReference type="NCBI Taxonomy" id="403673"/>
    <lineage>
        <taxon>Eukaryota</taxon>
        <taxon>Fungi</taxon>
        <taxon>Fungi incertae sedis</taxon>
        <taxon>Chytridiomycota</taxon>
        <taxon>Chytridiomycota incertae sedis</taxon>
        <taxon>Chytridiomycetes</taxon>
        <taxon>Rhizophydiales</taxon>
        <taxon>Rhizophydiales incertae sedis</taxon>
        <taxon>Batrachochytrium</taxon>
    </lineage>
</organism>
<evidence type="ECO:0000256" key="1">
    <source>
        <dbReference type="ARBA" id="ARBA00004173"/>
    </source>
</evidence>
<proteinExistence type="predicted"/>
<dbReference type="Pfam" id="PF02297">
    <property type="entry name" value="COX6B"/>
    <property type="match status" value="1"/>
</dbReference>
<name>A0A177WDN9_BATDL</name>
<reference evidence="4 5" key="1">
    <citation type="submission" date="2006-10" db="EMBL/GenBank/DDBJ databases">
        <title>The Genome Sequence of Batrachochytrium dendrobatidis JEL423.</title>
        <authorList>
            <consortium name="The Broad Institute Genome Sequencing Platform"/>
            <person name="Birren B."/>
            <person name="Lander E."/>
            <person name="Galagan J."/>
            <person name="Cuomo C."/>
            <person name="Devon K."/>
            <person name="Jaffe D."/>
            <person name="Butler J."/>
            <person name="Alvarez P."/>
            <person name="Gnerre S."/>
            <person name="Grabherr M."/>
            <person name="Kleber M."/>
            <person name="Mauceli E."/>
            <person name="Brockman W."/>
            <person name="Young S."/>
            <person name="LaButti K."/>
            <person name="Sykes S."/>
            <person name="DeCaprio D."/>
            <person name="Crawford M."/>
            <person name="Koehrsen M."/>
            <person name="Engels R."/>
            <person name="Montgomery P."/>
            <person name="Pearson M."/>
            <person name="Howarth C."/>
            <person name="Larson L."/>
            <person name="White J."/>
            <person name="O'Leary S."/>
            <person name="Kodira C."/>
            <person name="Zeng Q."/>
            <person name="Yandava C."/>
            <person name="Alvarado L."/>
            <person name="Longcore J."/>
            <person name="James T."/>
        </authorList>
    </citation>
    <scope>NUCLEOTIDE SEQUENCE [LARGE SCALE GENOMIC DNA]</scope>
    <source>
        <strain evidence="4 5">JEL423</strain>
    </source>
</reference>
<dbReference type="AlphaFoldDB" id="A0A177WDN9"/>
<evidence type="ECO:0000313" key="4">
    <source>
        <dbReference type="EMBL" id="OAJ37501.1"/>
    </source>
</evidence>
<dbReference type="InterPro" id="IPR048280">
    <property type="entry name" value="COX6B-like"/>
</dbReference>
<comment type="subcellular location">
    <subcellularLocation>
        <location evidence="1">Mitochondrion</location>
    </subcellularLocation>
</comment>
<evidence type="ECO:0000256" key="3">
    <source>
        <dbReference type="ARBA" id="ARBA00023157"/>
    </source>
</evidence>
<gene>
    <name evidence="4" type="ORF">BDEG_21515</name>
</gene>
<evidence type="ECO:0008006" key="6">
    <source>
        <dbReference type="Google" id="ProtNLM"/>
    </source>
</evidence>
<dbReference type="OrthoDB" id="5545577at2759"/>
<evidence type="ECO:0000256" key="2">
    <source>
        <dbReference type="ARBA" id="ARBA00023128"/>
    </source>
</evidence>
<dbReference type="Proteomes" id="UP000077115">
    <property type="component" value="Unassembled WGS sequence"/>
</dbReference>
<dbReference type="PANTHER" id="PTHR47677:SF1">
    <property type="entry name" value="CYTOCHROME C OXIDASE ASSEMBLY FACTOR 6"/>
    <property type="match status" value="1"/>
</dbReference>
<accession>A0A177WDN9</accession>
<dbReference type="InterPro" id="IPR048281">
    <property type="entry name" value="COA6_fun"/>
</dbReference>
<keyword evidence="2" id="KW-0496">Mitochondrion</keyword>
<dbReference type="STRING" id="403673.A0A177WDN9"/>
<dbReference type="EMBL" id="DS022300">
    <property type="protein sequence ID" value="OAJ37501.1"/>
    <property type="molecule type" value="Genomic_DNA"/>
</dbReference>
<protein>
    <recommendedName>
        <fullName evidence="6">Cytochrome c oxidase assembly factor 6</fullName>
    </recommendedName>
</protein>
<dbReference type="PANTHER" id="PTHR47677">
    <property type="entry name" value="CYTOCHROME C OXIDASE ASSEMBLY FACTOR 6"/>
    <property type="match status" value="1"/>
</dbReference>
<reference evidence="4 5" key="2">
    <citation type="submission" date="2016-05" db="EMBL/GenBank/DDBJ databases">
        <title>Lineage-specific infection strategies underlie the spectrum of fungal disease in amphibians.</title>
        <authorList>
            <person name="Cuomo C.A."/>
            <person name="Farrer R.A."/>
            <person name="James T."/>
            <person name="Longcore J."/>
            <person name="Birren B."/>
        </authorList>
    </citation>
    <scope>NUCLEOTIDE SEQUENCE [LARGE SCALE GENOMIC DNA]</scope>
    <source>
        <strain evidence="4 5">JEL423</strain>
    </source>
</reference>
<dbReference type="GO" id="GO:0005739">
    <property type="term" value="C:mitochondrion"/>
    <property type="evidence" value="ECO:0007669"/>
    <property type="project" value="UniProtKB-SubCell"/>
</dbReference>
<keyword evidence="3" id="KW-1015">Disulfide bond</keyword>